<evidence type="ECO:0000256" key="9">
    <source>
        <dbReference type="ARBA" id="ARBA00022989"/>
    </source>
</evidence>
<dbReference type="EC" id="2.7.13.3" evidence="4"/>
<comment type="subcellular location">
    <subcellularLocation>
        <location evidence="2">Membrane</location>
        <topology evidence="2">Multi-pass membrane protein</topology>
    </subcellularLocation>
</comment>
<feature type="transmembrane region" description="Helical" evidence="13">
    <location>
        <begin position="383"/>
        <end position="403"/>
    </location>
</feature>
<dbReference type="InterPro" id="IPR001734">
    <property type="entry name" value="Na/solute_symporter"/>
</dbReference>
<dbReference type="FunFam" id="3.30.565.10:FF:000006">
    <property type="entry name" value="Sensor histidine kinase WalK"/>
    <property type="match status" value="1"/>
</dbReference>
<feature type="transmembrane region" description="Helical" evidence="13">
    <location>
        <begin position="115"/>
        <end position="142"/>
    </location>
</feature>
<evidence type="ECO:0000313" key="16">
    <source>
        <dbReference type="Proteomes" id="UP000664034"/>
    </source>
</evidence>
<protein>
    <recommendedName>
        <fullName evidence="4">histidine kinase</fullName>
        <ecNumber evidence="4">2.7.13.3</ecNumber>
    </recommendedName>
</protein>
<evidence type="ECO:0000256" key="3">
    <source>
        <dbReference type="ARBA" id="ARBA00006434"/>
    </source>
</evidence>
<evidence type="ECO:0000256" key="12">
    <source>
        <dbReference type="SAM" id="Coils"/>
    </source>
</evidence>
<dbReference type="InterPro" id="IPR003594">
    <property type="entry name" value="HATPase_dom"/>
</dbReference>
<dbReference type="GO" id="GO:0022857">
    <property type="term" value="F:transmembrane transporter activity"/>
    <property type="evidence" value="ECO:0007669"/>
    <property type="project" value="InterPro"/>
</dbReference>
<dbReference type="CDD" id="cd10322">
    <property type="entry name" value="SLC5sbd"/>
    <property type="match status" value="1"/>
</dbReference>
<keyword evidence="6" id="KW-0808">Transferase</keyword>
<evidence type="ECO:0000256" key="4">
    <source>
        <dbReference type="ARBA" id="ARBA00012438"/>
    </source>
</evidence>
<evidence type="ECO:0000256" key="13">
    <source>
        <dbReference type="SAM" id="Phobius"/>
    </source>
</evidence>
<evidence type="ECO:0000256" key="10">
    <source>
        <dbReference type="ARBA" id="ARBA00023012"/>
    </source>
</evidence>
<keyword evidence="11 13" id="KW-0472">Membrane</keyword>
<dbReference type="FunFam" id="1.10.287.130:FF:000001">
    <property type="entry name" value="Two-component sensor histidine kinase"/>
    <property type="match status" value="1"/>
</dbReference>
<dbReference type="InterPro" id="IPR005467">
    <property type="entry name" value="His_kinase_dom"/>
</dbReference>
<keyword evidence="9 13" id="KW-1133">Transmembrane helix</keyword>
<dbReference type="EMBL" id="JAFMYV010000002">
    <property type="protein sequence ID" value="MBO0935788.1"/>
    <property type="molecule type" value="Genomic_DNA"/>
</dbReference>
<evidence type="ECO:0000313" key="15">
    <source>
        <dbReference type="EMBL" id="MBO0935788.1"/>
    </source>
</evidence>
<dbReference type="Pfam" id="PF02518">
    <property type="entry name" value="HATPase_c"/>
    <property type="match status" value="1"/>
</dbReference>
<evidence type="ECO:0000256" key="6">
    <source>
        <dbReference type="ARBA" id="ARBA00022679"/>
    </source>
</evidence>
<evidence type="ECO:0000256" key="2">
    <source>
        <dbReference type="ARBA" id="ARBA00004141"/>
    </source>
</evidence>
<feature type="transmembrane region" description="Helical" evidence="13">
    <location>
        <begin position="162"/>
        <end position="178"/>
    </location>
</feature>
<dbReference type="SUPFAM" id="SSF47384">
    <property type="entry name" value="Homodimeric domain of signal transducing histidine kinase"/>
    <property type="match status" value="1"/>
</dbReference>
<sequence>MSSLTLIICSLCYLSTLFLIANWAESRSRRGRSSVNNPYVYALSMAVYCTAWTFYGSVSKATTDGIDFLAVYIGPTLSAPLWWLVTRKIIRICKVQRITSIADFISARYGKNRGLGVLVTLFCVVGIIPYISIQIKAIAGSFALLTNQSGTVSSPTFLSDRAFYVTLLLAIFAILFGTRKFEATERHEGMVTAIAFESIIKLVSFVAVGAYITFGLFNGPTDIFARAARLPALSQNFGFDSVHSSGDWFWHCLLGGLAILFLPRQFQVAVVENVDEKHLNKAMWLFPLYLLLINLFVLPLAFGGALLLGTGANADGFLITLPLQHGQHGLALLAYIGGFSAATSMIIVETTALSVMISNNVVMPLFLARPRWRERYGASMSGFVINVRRLAMLGLLCLAYVYYRQVANRLSLVSVGMISFAAVAQFAPAMLGGIFWKRGTQQGARLGLLAGGAVWFYTLIIPTLVPMLLPASLLTDGPFGIGWLNPQALMGLTTYDAIAHSMFWSMVANVGGYVWGSLGQPQSALDHNQAVLFVDVFTYAKTDDSSVVWKGKALLADLQRLLTTFFGAPQANRLLERYGRRNPQVATLPYAPPQLVANAERLLAGAVGAASARILVSSVAEEEPIAIDEVIRILKTSQELKQVNKELTRKSTELQHLTERLSEANHKLQMADQQKDDFLATITHEIRSPITSIRALSEILFDDDTVDHDTRRQFLGTMIKESERLSRLVNQVLDLERIESGKQKLSLTPLTISSLIRDAVDSVTPLATAKYISINVQTNCRELTVLADADWLMQVMINLISNAIKFSTNGAAPILLEATCQTDICVVSVTDQGIGIDPQFHELIFEKFYQTRLAHNYTPATDLRKPIGSGLGLAISKRIIDLHGGNLSVSSQPGIGSTFTFQLPLLNTT</sequence>
<dbReference type="InterPro" id="IPR004358">
    <property type="entry name" value="Sig_transdc_His_kin-like_C"/>
</dbReference>
<dbReference type="Gene3D" id="1.10.287.130">
    <property type="match status" value="1"/>
</dbReference>
<gene>
    <name evidence="15" type="ORF">J2I47_04430</name>
</gene>
<dbReference type="PRINTS" id="PR00344">
    <property type="entry name" value="BCTRLSENSOR"/>
</dbReference>
<feature type="transmembrane region" description="Helical" evidence="13">
    <location>
        <begin position="415"/>
        <end position="436"/>
    </location>
</feature>
<dbReference type="AlphaFoldDB" id="A0A939GDJ1"/>
<dbReference type="CDD" id="cd00082">
    <property type="entry name" value="HisKA"/>
    <property type="match status" value="1"/>
</dbReference>
<dbReference type="SMART" id="SM00387">
    <property type="entry name" value="HATPase_c"/>
    <property type="match status" value="1"/>
</dbReference>
<dbReference type="InterPro" id="IPR050736">
    <property type="entry name" value="Sensor_HK_Regulatory"/>
</dbReference>
<feature type="transmembrane region" description="Helical" evidence="13">
    <location>
        <begin position="36"/>
        <end position="54"/>
    </location>
</feature>
<dbReference type="SMART" id="SM00388">
    <property type="entry name" value="HisKA"/>
    <property type="match status" value="1"/>
</dbReference>
<dbReference type="InterPro" id="IPR003661">
    <property type="entry name" value="HisK_dim/P_dom"/>
</dbReference>
<evidence type="ECO:0000256" key="1">
    <source>
        <dbReference type="ARBA" id="ARBA00000085"/>
    </source>
</evidence>
<feature type="transmembrane region" description="Helical" evidence="13">
    <location>
        <begin position="448"/>
        <end position="469"/>
    </location>
</feature>
<comment type="similarity">
    <text evidence="3">Belongs to the sodium:solute symporter (SSF) (TC 2.A.21) family.</text>
</comment>
<keyword evidence="5" id="KW-0597">Phosphoprotein</keyword>
<feature type="transmembrane region" description="Helical" evidence="13">
    <location>
        <begin position="6"/>
        <end position="24"/>
    </location>
</feature>
<feature type="transmembrane region" description="Helical" evidence="13">
    <location>
        <begin position="66"/>
        <end position="85"/>
    </location>
</feature>
<dbReference type="RefSeq" id="WP_207363352.1">
    <property type="nucleotide sequence ID" value="NZ_JAFMYV010000002.1"/>
</dbReference>
<feature type="transmembrane region" description="Helical" evidence="13">
    <location>
        <begin position="190"/>
        <end position="214"/>
    </location>
</feature>
<keyword evidence="7 13" id="KW-0812">Transmembrane</keyword>
<dbReference type="InterPro" id="IPR036097">
    <property type="entry name" value="HisK_dim/P_sf"/>
</dbReference>
<evidence type="ECO:0000256" key="7">
    <source>
        <dbReference type="ARBA" id="ARBA00022692"/>
    </source>
</evidence>
<name>A0A939GDJ1_9BACT</name>
<dbReference type="PANTHER" id="PTHR43711:SF1">
    <property type="entry name" value="HISTIDINE KINASE 1"/>
    <property type="match status" value="1"/>
</dbReference>
<dbReference type="PROSITE" id="PS50109">
    <property type="entry name" value="HIS_KIN"/>
    <property type="match status" value="1"/>
</dbReference>
<dbReference type="Gene3D" id="1.20.1730.10">
    <property type="entry name" value="Sodium/glucose cotransporter"/>
    <property type="match status" value="1"/>
</dbReference>
<feature type="transmembrane region" description="Helical" evidence="13">
    <location>
        <begin position="332"/>
        <end position="362"/>
    </location>
</feature>
<keyword evidence="12" id="KW-0175">Coiled coil</keyword>
<evidence type="ECO:0000256" key="11">
    <source>
        <dbReference type="ARBA" id="ARBA00023136"/>
    </source>
</evidence>
<feature type="domain" description="Histidine kinase" evidence="14">
    <location>
        <begin position="681"/>
        <end position="907"/>
    </location>
</feature>
<keyword evidence="10" id="KW-0902">Two-component regulatory system</keyword>
<feature type="coiled-coil region" evidence="12">
    <location>
        <begin position="637"/>
        <end position="674"/>
    </location>
</feature>
<keyword evidence="16" id="KW-1185">Reference proteome</keyword>
<dbReference type="InterPro" id="IPR038377">
    <property type="entry name" value="Na/Glc_symporter_sf"/>
</dbReference>
<dbReference type="GO" id="GO:0016020">
    <property type="term" value="C:membrane"/>
    <property type="evidence" value="ECO:0007669"/>
    <property type="project" value="UniProtKB-SubCell"/>
</dbReference>
<dbReference type="GO" id="GO:0000155">
    <property type="term" value="F:phosphorelay sensor kinase activity"/>
    <property type="evidence" value="ECO:0007669"/>
    <property type="project" value="InterPro"/>
</dbReference>
<dbReference type="PANTHER" id="PTHR43711">
    <property type="entry name" value="TWO-COMPONENT HISTIDINE KINASE"/>
    <property type="match status" value="1"/>
</dbReference>
<dbReference type="Pfam" id="PF00512">
    <property type="entry name" value="HisKA"/>
    <property type="match status" value="1"/>
</dbReference>
<proteinExistence type="inferred from homology"/>
<dbReference type="Proteomes" id="UP000664034">
    <property type="component" value="Unassembled WGS sequence"/>
</dbReference>
<accession>A0A939GDJ1</accession>
<dbReference type="SUPFAM" id="SSF55874">
    <property type="entry name" value="ATPase domain of HSP90 chaperone/DNA topoisomerase II/histidine kinase"/>
    <property type="match status" value="1"/>
</dbReference>
<evidence type="ECO:0000256" key="5">
    <source>
        <dbReference type="ARBA" id="ARBA00022553"/>
    </source>
</evidence>
<comment type="catalytic activity">
    <reaction evidence="1">
        <text>ATP + protein L-histidine = ADP + protein N-phospho-L-histidine.</text>
        <dbReference type="EC" id="2.7.13.3"/>
    </reaction>
</comment>
<dbReference type="PROSITE" id="PS50283">
    <property type="entry name" value="NA_SOLUT_SYMP_3"/>
    <property type="match status" value="1"/>
</dbReference>
<evidence type="ECO:0000259" key="14">
    <source>
        <dbReference type="PROSITE" id="PS50109"/>
    </source>
</evidence>
<comment type="caution">
    <text evidence="15">The sequence shown here is derived from an EMBL/GenBank/DDBJ whole genome shotgun (WGS) entry which is preliminary data.</text>
</comment>
<evidence type="ECO:0000256" key="8">
    <source>
        <dbReference type="ARBA" id="ARBA00022777"/>
    </source>
</evidence>
<dbReference type="Gene3D" id="3.30.565.10">
    <property type="entry name" value="Histidine kinase-like ATPase, C-terminal domain"/>
    <property type="match status" value="1"/>
</dbReference>
<organism evidence="15 16">
    <name type="scientific">Fibrella rubiginis</name>
    <dbReference type="NCBI Taxonomy" id="2817060"/>
    <lineage>
        <taxon>Bacteria</taxon>
        <taxon>Pseudomonadati</taxon>
        <taxon>Bacteroidota</taxon>
        <taxon>Cytophagia</taxon>
        <taxon>Cytophagales</taxon>
        <taxon>Spirosomataceae</taxon>
        <taxon>Fibrella</taxon>
    </lineage>
</organism>
<reference evidence="15" key="1">
    <citation type="submission" date="2021-03" db="EMBL/GenBank/DDBJ databases">
        <title>Fibrella sp. HMF5335 genome sequencing and assembly.</title>
        <authorList>
            <person name="Kang H."/>
            <person name="Kim H."/>
            <person name="Bae S."/>
            <person name="Joh K."/>
        </authorList>
    </citation>
    <scope>NUCLEOTIDE SEQUENCE</scope>
    <source>
        <strain evidence="15">HMF5335</strain>
    </source>
</reference>
<dbReference type="InterPro" id="IPR036890">
    <property type="entry name" value="HATPase_C_sf"/>
</dbReference>
<feature type="transmembrane region" description="Helical" evidence="13">
    <location>
        <begin position="286"/>
        <end position="312"/>
    </location>
</feature>
<feature type="transmembrane region" description="Helical" evidence="13">
    <location>
        <begin position="248"/>
        <end position="266"/>
    </location>
</feature>
<keyword evidence="8 15" id="KW-0418">Kinase</keyword>